<protein>
    <submittedName>
        <fullName evidence="2">Uncharacterized protein</fullName>
    </submittedName>
</protein>
<feature type="compositionally biased region" description="Low complexity" evidence="1">
    <location>
        <begin position="1"/>
        <end position="15"/>
    </location>
</feature>
<comment type="caution">
    <text evidence="2">The sequence shown here is derived from an EMBL/GenBank/DDBJ whole genome shotgun (WGS) entry which is preliminary data.</text>
</comment>
<evidence type="ECO:0000313" key="2">
    <source>
        <dbReference type="EMBL" id="KAK6338487.1"/>
    </source>
</evidence>
<gene>
    <name evidence="2" type="ORF">TWF730_002550</name>
</gene>
<keyword evidence="3" id="KW-1185">Reference proteome</keyword>
<dbReference type="EMBL" id="JAVHNS010000012">
    <property type="protein sequence ID" value="KAK6338487.1"/>
    <property type="molecule type" value="Genomic_DNA"/>
</dbReference>
<evidence type="ECO:0000256" key="1">
    <source>
        <dbReference type="SAM" id="MobiDB-lite"/>
    </source>
</evidence>
<accession>A0AAV9UA79</accession>
<evidence type="ECO:0000313" key="3">
    <source>
        <dbReference type="Proteomes" id="UP001373714"/>
    </source>
</evidence>
<name>A0AAV9UA79_9PEZI</name>
<organism evidence="2 3">
    <name type="scientific">Orbilia blumenaviensis</name>
    <dbReference type="NCBI Taxonomy" id="1796055"/>
    <lineage>
        <taxon>Eukaryota</taxon>
        <taxon>Fungi</taxon>
        <taxon>Dikarya</taxon>
        <taxon>Ascomycota</taxon>
        <taxon>Pezizomycotina</taxon>
        <taxon>Orbiliomycetes</taxon>
        <taxon>Orbiliales</taxon>
        <taxon>Orbiliaceae</taxon>
        <taxon>Orbilia</taxon>
    </lineage>
</organism>
<feature type="compositionally biased region" description="Polar residues" evidence="1">
    <location>
        <begin position="17"/>
        <end position="28"/>
    </location>
</feature>
<feature type="region of interest" description="Disordered" evidence="1">
    <location>
        <begin position="1"/>
        <end position="28"/>
    </location>
</feature>
<proteinExistence type="predicted"/>
<dbReference type="AlphaFoldDB" id="A0AAV9UA79"/>
<sequence>MASNRSRSSSPSIRILTPQSQPDTPTSLIIPTPVPDTRSICCFSPDKINVKSPLSNETKYRTGIPITIATSCNLNHGSGCTPASGISYPSNNTLQNSSPEELERSYFVVSIEPDDEDYLTDEYHYTGHKSALSFTENFSFKKPLTLHHPEETISIQPSTAEQCLIRDGFRVEIREYDPEKSEGSEFGDPDGSTLWQDCCRWFTWFKDCWWDGSD</sequence>
<dbReference type="Proteomes" id="UP001373714">
    <property type="component" value="Unassembled WGS sequence"/>
</dbReference>
<reference evidence="2 3" key="1">
    <citation type="submission" date="2019-10" db="EMBL/GenBank/DDBJ databases">
        <authorList>
            <person name="Palmer J.M."/>
        </authorList>
    </citation>
    <scope>NUCLEOTIDE SEQUENCE [LARGE SCALE GENOMIC DNA]</scope>
    <source>
        <strain evidence="2 3">TWF730</strain>
    </source>
</reference>